<name>A0A4P7PEI6_9PSED</name>
<evidence type="ECO:0000256" key="1">
    <source>
        <dbReference type="SAM" id="MobiDB-lite"/>
    </source>
</evidence>
<evidence type="ECO:0000313" key="4">
    <source>
        <dbReference type="Proteomes" id="UP000296468"/>
    </source>
</evidence>
<dbReference type="InterPro" id="IPR021682">
    <property type="entry name" value="DUF2933"/>
</dbReference>
<gene>
    <name evidence="3" type="ORF">EPZ47_07475</name>
</gene>
<feature type="compositionally biased region" description="Basic and acidic residues" evidence="1">
    <location>
        <begin position="73"/>
        <end position="87"/>
    </location>
</feature>
<sequence length="87" mass="9682">MNTHQPPSAGTTPFWRNKTGIVLIMLLAIGLFYLAREHFSHIAGNWPYLILLMCPLMHVFGHGHGHGHGGHGRHGESPVNRRDQEGP</sequence>
<evidence type="ECO:0000313" key="3">
    <source>
        <dbReference type="EMBL" id="QBZ88552.1"/>
    </source>
</evidence>
<organism evidence="3 4">
    <name type="scientific">Pseudomonas viciae</name>
    <dbReference type="NCBI Taxonomy" id="2505979"/>
    <lineage>
        <taxon>Bacteria</taxon>
        <taxon>Pseudomonadati</taxon>
        <taxon>Pseudomonadota</taxon>
        <taxon>Gammaproteobacteria</taxon>
        <taxon>Pseudomonadales</taxon>
        <taxon>Pseudomonadaceae</taxon>
        <taxon>Pseudomonas</taxon>
    </lineage>
</organism>
<keyword evidence="2" id="KW-1133">Transmembrane helix</keyword>
<dbReference type="EMBL" id="CP035088">
    <property type="protein sequence ID" value="QBZ88552.1"/>
    <property type="molecule type" value="Genomic_DNA"/>
</dbReference>
<dbReference type="KEGG" id="pvk:EPZ47_07475"/>
<feature type="transmembrane region" description="Helical" evidence="2">
    <location>
        <begin position="46"/>
        <end position="63"/>
    </location>
</feature>
<feature type="region of interest" description="Disordered" evidence="1">
    <location>
        <begin position="65"/>
        <end position="87"/>
    </location>
</feature>
<proteinExistence type="predicted"/>
<dbReference type="RefSeq" id="WP_135844201.1">
    <property type="nucleotide sequence ID" value="NZ_CP035088.1"/>
</dbReference>
<evidence type="ECO:0000256" key="2">
    <source>
        <dbReference type="SAM" id="Phobius"/>
    </source>
</evidence>
<dbReference type="Pfam" id="PF11666">
    <property type="entry name" value="DUF2933"/>
    <property type="match status" value="1"/>
</dbReference>
<feature type="transmembrane region" description="Helical" evidence="2">
    <location>
        <begin position="15"/>
        <end position="34"/>
    </location>
</feature>
<keyword evidence="2" id="KW-0472">Membrane</keyword>
<keyword evidence="2" id="KW-0812">Transmembrane</keyword>
<dbReference type="Proteomes" id="UP000296468">
    <property type="component" value="Chromosome"/>
</dbReference>
<accession>A0A4P7PEI6</accession>
<dbReference type="AlphaFoldDB" id="A0A4P7PEI6"/>
<protein>
    <submittedName>
        <fullName evidence="3">DUF2933 domain-containing protein</fullName>
    </submittedName>
</protein>
<reference evidence="3 4" key="1">
    <citation type="journal article" date="2019" name="Front. Microbiol.">
        <title>In silico and Genetic Analyses of Cyclic Lipopeptide Synthetic Gene Clusters in Pseudomonas sp. 11K1.</title>
        <authorList>
            <person name="Zhao H."/>
            <person name="Liu Y.P."/>
            <person name="Zhang L.Q."/>
        </authorList>
    </citation>
    <scope>NUCLEOTIDE SEQUENCE [LARGE SCALE GENOMIC DNA]</scope>
    <source>
        <strain evidence="3 4">11K1</strain>
    </source>
</reference>
<dbReference type="OrthoDB" id="7028958at2"/>